<evidence type="ECO:0000313" key="2">
    <source>
        <dbReference type="Proteomes" id="UP001163321"/>
    </source>
</evidence>
<comment type="caution">
    <text evidence="1">The sequence shown here is derived from an EMBL/GenBank/DDBJ whole genome shotgun (WGS) entry which is preliminary data.</text>
</comment>
<proteinExistence type="predicted"/>
<name>A0ACC0VPV4_9STRA</name>
<dbReference type="Proteomes" id="UP001163321">
    <property type="component" value="Chromosome 8"/>
</dbReference>
<sequence length="101" mass="11360">MRPRLYPASSSTSSSISYYDTAIWAMFSNASSHDILSTTPSIPFVSTLFLGMPTFQGPRSMSSKEGSDDGFANVLLAWYQSGYYMGRIQTHKKLRKLKWFA</sequence>
<dbReference type="EMBL" id="CM047587">
    <property type="protein sequence ID" value="KAI9908357.1"/>
    <property type="molecule type" value="Genomic_DNA"/>
</dbReference>
<accession>A0ACC0VPV4</accession>
<keyword evidence="2" id="KW-1185">Reference proteome</keyword>
<evidence type="ECO:0000313" key="1">
    <source>
        <dbReference type="EMBL" id="KAI9908357.1"/>
    </source>
</evidence>
<gene>
    <name evidence="1" type="ORF">PsorP6_003887</name>
</gene>
<reference evidence="1 2" key="1">
    <citation type="journal article" date="2022" name="bioRxiv">
        <title>The genome of the oomycete Peronosclerospora sorghi, a cosmopolitan pathogen of maize and sorghum, is inflated with dispersed pseudogenes.</title>
        <authorList>
            <person name="Fletcher K."/>
            <person name="Martin F."/>
            <person name="Isakeit T."/>
            <person name="Cavanaugh K."/>
            <person name="Magill C."/>
            <person name="Michelmore R."/>
        </authorList>
    </citation>
    <scope>NUCLEOTIDE SEQUENCE [LARGE SCALE GENOMIC DNA]</scope>
    <source>
        <strain evidence="1">P6</strain>
    </source>
</reference>
<organism evidence="1 2">
    <name type="scientific">Peronosclerospora sorghi</name>
    <dbReference type="NCBI Taxonomy" id="230839"/>
    <lineage>
        <taxon>Eukaryota</taxon>
        <taxon>Sar</taxon>
        <taxon>Stramenopiles</taxon>
        <taxon>Oomycota</taxon>
        <taxon>Peronosporomycetes</taxon>
        <taxon>Peronosporales</taxon>
        <taxon>Peronosporaceae</taxon>
        <taxon>Peronosclerospora</taxon>
    </lineage>
</organism>
<protein>
    <submittedName>
        <fullName evidence="1">Uncharacterized protein</fullName>
    </submittedName>
</protein>